<evidence type="ECO:0000313" key="2">
    <source>
        <dbReference type="Proteomes" id="UP001497497"/>
    </source>
</evidence>
<dbReference type="EMBL" id="CAXITT010000040">
    <property type="protein sequence ID" value="CAL1528946.1"/>
    <property type="molecule type" value="Genomic_DNA"/>
</dbReference>
<proteinExistence type="predicted"/>
<accession>A0AAV2H5I2</accession>
<dbReference type="AlphaFoldDB" id="A0AAV2H5I2"/>
<keyword evidence="2" id="KW-1185">Reference proteome</keyword>
<protein>
    <submittedName>
        <fullName evidence="1">Uncharacterized protein</fullName>
    </submittedName>
</protein>
<dbReference type="PANTHER" id="PTHR28653:SF1">
    <property type="entry name" value="ATPASE SWSAP1"/>
    <property type="match status" value="1"/>
</dbReference>
<dbReference type="PANTHER" id="PTHR28653">
    <property type="match status" value="1"/>
</dbReference>
<gene>
    <name evidence="1" type="ORF">GSLYS_00003116001</name>
</gene>
<organism evidence="1 2">
    <name type="scientific">Lymnaea stagnalis</name>
    <name type="common">Great pond snail</name>
    <name type="synonym">Helix stagnalis</name>
    <dbReference type="NCBI Taxonomy" id="6523"/>
    <lineage>
        <taxon>Eukaryota</taxon>
        <taxon>Metazoa</taxon>
        <taxon>Spiralia</taxon>
        <taxon>Lophotrochozoa</taxon>
        <taxon>Mollusca</taxon>
        <taxon>Gastropoda</taxon>
        <taxon>Heterobranchia</taxon>
        <taxon>Euthyneura</taxon>
        <taxon>Panpulmonata</taxon>
        <taxon>Hygrophila</taxon>
        <taxon>Lymnaeoidea</taxon>
        <taxon>Lymnaeidae</taxon>
        <taxon>Lymnaea</taxon>
    </lineage>
</organism>
<comment type="caution">
    <text evidence="1">The sequence shown here is derived from an EMBL/GenBank/DDBJ whole genome shotgun (WGS) entry which is preliminary data.</text>
</comment>
<dbReference type="GO" id="GO:0003697">
    <property type="term" value="F:single-stranded DNA binding"/>
    <property type="evidence" value="ECO:0007669"/>
    <property type="project" value="TreeGrafter"/>
</dbReference>
<dbReference type="Proteomes" id="UP001497497">
    <property type="component" value="Unassembled WGS sequence"/>
</dbReference>
<dbReference type="GO" id="GO:0097196">
    <property type="term" value="C:Shu complex"/>
    <property type="evidence" value="ECO:0007669"/>
    <property type="project" value="TreeGrafter"/>
</dbReference>
<name>A0AAV2H5I2_LYMST</name>
<reference evidence="1 2" key="1">
    <citation type="submission" date="2024-04" db="EMBL/GenBank/DDBJ databases">
        <authorList>
            <consortium name="Genoscope - CEA"/>
            <person name="William W."/>
        </authorList>
    </citation>
    <scope>NUCLEOTIDE SEQUENCE [LARGE SCALE GENOMIC DNA]</scope>
</reference>
<evidence type="ECO:0000313" key="1">
    <source>
        <dbReference type="EMBL" id="CAL1528946.1"/>
    </source>
</evidence>
<sequence length="196" mass="21841">MDKTSLAFQAAVSAAAAGAKVAYICTHPFKRLPAQIHGMRVPESAIMNNVDFLYLEETRELLAWFASIHTKSNLPSYIVIEDLLTYATQMNDTNVEKSLAKICATIADAVAWISSHNEVKRCQVLMTAPTRITSLYPILSKFHYRTASYQGPGEDAPFSQLHYESDDASITVKFHRQNDCLMMTDVSASKQLPVYS</sequence>
<dbReference type="GO" id="GO:0000724">
    <property type="term" value="P:double-strand break repair via homologous recombination"/>
    <property type="evidence" value="ECO:0007669"/>
    <property type="project" value="TreeGrafter"/>
</dbReference>